<dbReference type="PANTHER" id="PTHR12216">
    <property type="entry name" value="UROCANATE HYDRATASE"/>
    <property type="match status" value="1"/>
</dbReference>
<dbReference type="AlphaFoldDB" id="A0A226C117"/>
<proteinExistence type="predicted"/>
<accession>A0A226C117</accession>
<dbReference type="Pfam" id="PF01175">
    <property type="entry name" value="Urocanase"/>
    <property type="match status" value="1"/>
</dbReference>
<dbReference type="EMBL" id="NIQC01000008">
    <property type="protein sequence ID" value="OWZ84077.1"/>
    <property type="molecule type" value="Genomic_DNA"/>
</dbReference>
<dbReference type="GO" id="GO:0006548">
    <property type="term" value="P:L-histidine catabolic process"/>
    <property type="evidence" value="ECO:0007669"/>
    <property type="project" value="TreeGrafter"/>
</dbReference>
<evidence type="ECO:0000259" key="1">
    <source>
        <dbReference type="Pfam" id="PF01175"/>
    </source>
</evidence>
<keyword evidence="3" id="KW-1185">Reference proteome</keyword>
<protein>
    <recommendedName>
        <fullName evidence="1">Urocanase Rossmann-like domain-containing protein</fullName>
    </recommendedName>
</protein>
<reference evidence="2 3" key="1">
    <citation type="submission" date="2017-06" db="EMBL/GenBank/DDBJ databases">
        <title>Draft Genome Sequence of Natranaerobius trueperi halophilic, alkalithermophilic bacteria from soda lakes.</title>
        <authorList>
            <person name="Zhao B."/>
        </authorList>
    </citation>
    <scope>NUCLEOTIDE SEQUENCE [LARGE SCALE GENOMIC DNA]</scope>
    <source>
        <strain evidence="2 3">DSM 18760</strain>
    </source>
</reference>
<dbReference type="Gene3D" id="3.40.50.10730">
    <property type="entry name" value="Urocanase like domains"/>
    <property type="match status" value="1"/>
</dbReference>
<evidence type="ECO:0000313" key="3">
    <source>
        <dbReference type="Proteomes" id="UP000214588"/>
    </source>
</evidence>
<sequence length="77" mass="8701">MLLKKQEKNKSVSIAIEGNAANVYSELLTKNFIPDIVTDQTSAHDLLYGYIPNFLSIEKAESLRKNHPSKYINYALS</sequence>
<gene>
    <name evidence="2" type="ORF">CDO51_05015</name>
</gene>
<dbReference type="GO" id="GO:0016153">
    <property type="term" value="F:urocanate hydratase activity"/>
    <property type="evidence" value="ECO:0007669"/>
    <property type="project" value="TreeGrafter"/>
</dbReference>
<dbReference type="InterPro" id="IPR035085">
    <property type="entry name" value="Urocanase_Rossmann-like"/>
</dbReference>
<feature type="domain" description="Urocanase Rossmann-like" evidence="1">
    <location>
        <begin position="3"/>
        <end position="75"/>
    </location>
</feature>
<dbReference type="InterPro" id="IPR036190">
    <property type="entry name" value="Urocanase_sf"/>
</dbReference>
<comment type="caution">
    <text evidence="2">The sequence shown here is derived from an EMBL/GenBank/DDBJ whole genome shotgun (WGS) entry which is preliminary data.</text>
</comment>
<dbReference type="SUPFAM" id="SSF111326">
    <property type="entry name" value="Urocanase"/>
    <property type="match status" value="1"/>
</dbReference>
<dbReference type="Proteomes" id="UP000214588">
    <property type="component" value="Unassembled WGS sequence"/>
</dbReference>
<name>A0A226C117_9FIRM</name>
<dbReference type="InterPro" id="IPR023637">
    <property type="entry name" value="Urocanase-like"/>
</dbReference>
<dbReference type="PANTHER" id="PTHR12216:SF4">
    <property type="entry name" value="UROCANATE HYDRATASE"/>
    <property type="match status" value="1"/>
</dbReference>
<dbReference type="InterPro" id="IPR038364">
    <property type="entry name" value="Urocanase_central_sf"/>
</dbReference>
<organism evidence="2 3">
    <name type="scientific">Natranaerobius trueperi</name>
    <dbReference type="NCBI Taxonomy" id="759412"/>
    <lineage>
        <taxon>Bacteria</taxon>
        <taxon>Bacillati</taxon>
        <taxon>Bacillota</taxon>
        <taxon>Clostridia</taxon>
        <taxon>Natranaerobiales</taxon>
        <taxon>Natranaerobiaceae</taxon>
        <taxon>Natranaerobius</taxon>
    </lineage>
</organism>
<evidence type="ECO:0000313" key="2">
    <source>
        <dbReference type="EMBL" id="OWZ84077.1"/>
    </source>
</evidence>